<protein>
    <submittedName>
        <fullName evidence="1">Uncharacterized protein</fullName>
    </submittedName>
</protein>
<comment type="caution">
    <text evidence="1">The sequence shown here is derived from an EMBL/GenBank/DDBJ whole genome shotgun (WGS) entry which is preliminary data.</text>
</comment>
<dbReference type="Pfam" id="PF13289">
    <property type="entry name" value="SIR2_2"/>
    <property type="match status" value="1"/>
</dbReference>
<dbReference type="AlphaFoldDB" id="X0VEZ5"/>
<reference evidence="1" key="1">
    <citation type="journal article" date="2014" name="Front. Microbiol.">
        <title>High frequency of phylogenetically diverse reductive dehalogenase-homologous genes in deep subseafloor sedimentary metagenomes.</title>
        <authorList>
            <person name="Kawai M."/>
            <person name="Futagami T."/>
            <person name="Toyoda A."/>
            <person name="Takaki Y."/>
            <person name="Nishi S."/>
            <person name="Hori S."/>
            <person name="Arai W."/>
            <person name="Tsubouchi T."/>
            <person name="Morono Y."/>
            <person name="Uchiyama I."/>
            <person name="Ito T."/>
            <person name="Fujiyama A."/>
            <person name="Inagaki F."/>
            <person name="Takami H."/>
        </authorList>
    </citation>
    <scope>NUCLEOTIDE SEQUENCE</scope>
    <source>
        <strain evidence="1">Expedition CK06-06</strain>
    </source>
</reference>
<accession>X0VEZ5</accession>
<sequence length="124" mass="14614">LAVRILWSIISSFRMCFIGFGMSDFDLLSIFRKTRWDFGRGAPRHFVIMEESNHEARKTNRIYLRDKYGIDPIFFSKQESNKNPYVEEENIVDKLLDLGAVERSLQKDSNQLFEMSQSNKHTES</sequence>
<gene>
    <name evidence="1" type="ORF">S01H1_46845</name>
</gene>
<name>X0VEZ5_9ZZZZ</name>
<evidence type="ECO:0000313" key="1">
    <source>
        <dbReference type="EMBL" id="GAG16895.1"/>
    </source>
</evidence>
<dbReference type="EMBL" id="BARS01030012">
    <property type="protein sequence ID" value="GAG16895.1"/>
    <property type="molecule type" value="Genomic_DNA"/>
</dbReference>
<proteinExistence type="predicted"/>
<organism evidence="1">
    <name type="scientific">marine sediment metagenome</name>
    <dbReference type="NCBI Taxonomy" id="412755"/>
    <lineage>
        <taxon>unclassified sequences</taxon>
        <taxon>metagenomes</taxon>
        <taxon>ecological metagenomes</taxon>
    </lineage>
</organism>
<feature type="non-terminal residue" evidence="1">
    <location>
        <position position="1"/>
    </location>
</feature>